<dbReference type="PANTHER" id="PTHR38834">
    <property type="entry name" value="PERIPLASMIC SUBSTRATE BINDING PROTEIN FAMILY 3"/>
    <property type="match status" value="1"/>
</dbReference>
<dbReference type="EMBL" id="CP059735">
    <property type="protein sequence ID" value="WDE00195.1"/>
    <property type="molecule type" value="Genomic_DNA"/>
</dbReference>
<proteinExistence type="predicted"/>
<keyword evidence="3" id="KW-1185">Reference proteome</keyword>
<evidence type="ECO:0000259" key="1">
    <source>
        <dbReference type="Pfam" id="PF00497"/>
    </source>
</evidence>
<sequence>MKLVLALCVVLLSGKINAEHLRIISVIEPPANYLNARGEPDGFVTDIIHALQKKLSDNTQIEFIPEVRALKIANNHPNILLFSFSRTQKREPLFHWVGKVQSKNWHVISLKGQQLEIDDLQQLKALPSIGVVRGDVREEWLHEQGFSNVSAVTSHEQNIRRLLNGRISSILYELQGLKHVADSLNLDQKMFESVYIANQSDVYILMSKTGTSTALFHRWQQAFSQLSQSGELKAIALKWQARLHRQQNISCEVIDNILVF</sequence>
<dbReference type="PANTHER" id="PTHR38834:SF3">
    <property type="entry name" value="SOLUTE-BINDING PROTEIN FAMILY 3_N-TERMINAL DOMAIN-CONTAINING PROTEIN"/>
    <property type="match status" value="1"/>
</dbReference>
<dbReference type="SUPFAM" id="SSF53850">
    <property type="entry name" value="Periplasmic binding protein-like II"/>
    <property type="match status" value="1"/>
</dbReference>
<name>A0AAF0C4U1_9GAMM</name>
<dbReference type="Pfam" id="PF00497">
    <property type="entry name" value="SBP_bac_3"/>
    <property type="match status" value="1"/>
</dbReference>
<accession>A0AAF0C4U1</accession>
<reference evidence="2 3" key="2">
    <citation type="journal article" date="2022" name="Mar. Drugs">
        <title>Bioassay-Guided Fractionation Leads to the Detection of Cholic Acid Generated by the Rare Thalassomonas sp.</title>
        <authorList>
            <person name="Pheiffer F."/>
            <person name="Schneider Y.K."/>
            <person name="Hansen E.H."/>
            <person name="Andersen J.H."/>
            <person name="Isaksson J."/>
            <person name="Busche T."/>
            <person name="R C."/>
            <person name="Kalinowski J."/>
            <person name="Zyl L.V."/>
            <person name="Trindade M."/>
        </authorList>
    </citation>
    <scope>NUCLEOTIDE SEQUENCE [LARGE SCALE GENOMIC DNA]</scope>
    <source>
        <strain evidence="2 3">A5K-106</strain>
    </source>
</reference>
<dbReference type="Proteomes" id="UP000032568">
    <property type="component" value="Chromosome"/>
</dbReference>
<reference evidence="2 3" key="1">
    <citation type="journal article" date="2015" name="Genome Announc.">
        <title>Draft Genome Sequences of Marine Isolates of Thalassomonas viridans and Thalassomonas actiniarum.</title>
        <authorList>
            <person name="Olonade I."/>
            <person name="van Zyl L.J."/>
            <person name="Trindade M."/>
        </authorList>
    </citation>
    <scope>NUCLEOTIDE SEQUENCE [LARGE SCALE GENOMIC DNA]</scope>
    <source>
        <strain evidence="2 3">A5K-106</strain>
    </source>
</reference>
<dbReference type="KEGG" id="tact:SG35_005955"/>
<protein>
    <submittedName>
        <fullName evidence="2">Transporter substrate-binding domain-containing protein</fullName>
    </submittedName>
</protein>
<evidence type="ECO:0000313" key="2">
    <source>
        <dbReference type="EMBL" id="WDE00195.1"/>
    </source>
</evidence>
<gene>
    <name evidence="2" type="ORF">SG35_005955</name>
</gene>
<dbReference type="InterPro" id="IPR001638">
    <property type="entry name" value="Solute-binding_3/MltF_N"/>
</dbReference>
<feature type="domain" description="Solute-binding protein family 3/N-terminal" evidence="1">
    <location>
        <begin position="28"/>
        <end position="239"/>
    </location>
</feature>
<evidence type="ECO:0000313" key="3">
    <source>
        <dbReference type="Proteomes" id="UP000032568"/>
    </source>
</evidence>
<organism evidence="2 3">
    <name type="scientific">Thalassomonas actiniarum</name>
    <dbReference type="NCBI Taxonomy" id="485447"/>
    <lineage>
        <taxon>Bacteria</taxon>
        <taxon>Pseudomonadati</taxon>
        <taxon>Pseudomonadota</taxon>
        <taxon>Gammaproteobacteria</taxon>
        <taxon>Alteromonadales</taxon>
        <taxon>Colwelliaceae</taxon>
        <taxon>Thalassomonas</taxon>
    </lineage>
</organism>
<dbReference type="Gene3D" id="3.40.190.10">
    <property type="entry name" value="Periplasmic binding protein-like II"/>
    <property type="match status" value="2"/>
</dbReference>
<dbReference type="RefSeq" id="WP_160298266.1">
    <property type="nucleotide sequence ID" value="NZ_CP059735.1"/>
</dbReference>
<dbReference type="AlphaFoldDB" id="A0AAF0C4U1"/>